<sequence length="700" mass="76972">MGMTWGDLRFLLDRGTGLAQRGMTSLRTRGLQATWQRVLKQLQRVPVEQRAALYLPEEAPFAPFAVPTSASPRASIVIPVYNQFGHTLACLRAIAAHPPQASIELIVVDDGSSDATETSLRQIEGLRYHRRATNGGFIAACNDGASLSRGEYLVFLNNDTVPQPGWLDTLLATFDRHPGTGLAGSQLVYPDGRMQEAGGIVFADANGNNYGRFGAPDHPRYSFVREADYCSGAAIAIPRDLFAKLGAFDTRYAPAYYEDTDLGFAVRAAGLKVLYQPASRVLHMEGVTAGTDPRQGVKAYQVRNRGVFAEKWRDALKSQPGPDADVDAAALAARHGTVLIVDNYTPRPDRDSASLRLINLMRLLREEGVHVVFFPGDQGHAGAYTRALQDLGVEVWHSPYAKAPPAWLREHGHRFDSVMVSRHHLMREWLPLLRRHAPQARVVFDSVDLHYLRERRGAELANDRTLLRAAERTRALELDIIARSDATLVVSDVERQLLAQDAPQAQVDILSNLHDVHSSGQSFEQRRDIVFVGGFRHPPNVGAVQWFASEVWPRVHARLPGVSFHCIGGDVPPAIAELARVPGIVVHGHVPDLDPYMDGARLAVAPLRYGAGVKGKVNLSMAHGQPVIATTCAVEGMHLHDGEDVLVADDPVAFADAVVRAYEDAALWQRLSENGLRNVQAHFSLDAAREVVRRQLLRRA</sequence>
<dbReference type="CDD" id="cd04186">
    <property type="entry name" value="GT_2_like_c"/>
    <property type="match status" value="1"/>
</dbReference>
<protein>
    <submittedName>
        <fullName evidence="2">Glycosyltransferase</fullName>
    </submittedName>
</protein>
<gene>
    <name evidence="2" type="ORF">IU514_16590</name>
</gene>
<dbReference type="RefSeq" id="WP_194932249.1">
    <property type="nucleotide sequence ID" value="NZ_JADLZT010000010.1"/>
</dbReference>
<dbReference type="PANTHER" id="PTHR43179:SF7">
    <property type="entry name" value="RHAMNOSYLTRANSFERASE WBBL"/>
    <property type="match status" value="1"/>
</dbReference>
<dbReference type="InterPro" id="IPR001173">
    <property type="entry name" value="Glyco_trans_2-like"/>
</dbReference>
<dbReference type="Gene3D" id="3.90.550.10">
    <property type="entry name" value="Spore Coat Polysaccharide Biosynthesis Protein SpsA, Chain A"/>
    <property type="match status" value="1"/>
</dbReference>
<dbReference type="Pfam" id="PF13692">
    <property type="entry name" value="Glyco_trans_1_4"/>
    <property type="match status" value="1"/>
</dbReference>
<dbReference type="SUPFAM" id="SSF53448">
    <property type="entry name" value="Nucleotide-diphospho-sugar transferases"/>
    <property type="match status" value="1"/>
</dbReference>
<evidence type="ECO:0000313" key="3">
    <source>
        <dbReference type="Proteomes" id="UP001429984"/>
    </source>
</evidence>
<reference evidence="2 3" key="1">
    <citation type="submission" date="2020-11" db="EMBL/GenBank/DDBJ databases">
        <title>Draft Genome Sequence and Secondary Metabolite Biosynthetic Potential of the Lysobacter niastensis Type strain DSM 18481.</title>
        <authorList>
            <person name="Turrini P."/>
            <person name="Artuso I."/>
            <person name="Tescari M."/>
            <person name="Lugli G.A."/>
            <person name="Frangipani E."/>
            <person name="Ventura M."/>
            <person name="Visca P."/>
        </authorList>
    </citation>
    <scope>NUCLEOTIDE SEQUENCE [LARGE SCALE GENOMIC DNA]</scope>
    <source>
        <strain evidence="2 3">DSM 18481</strain>
    </source>
</reference>
<dbReference type="PANTHER" id="PTHR43179">
    <property type="entry name" value="RHAMNOSYLTRANSFERASE WBBL"/>
    <property type="match status" value="1"/>
</dbReference>
<accession>A0ABS0BBG9</accession>
<evidence type="ECO:0000313" key="2">
    <source>
        <dbReference type="EMBL" id="MBF6025653.1"/>
    </source>
</evidence>
<name>A0ABS0BBG9_9GAMM</name>
<proteinExistence type="predicted"/>
<dbReference type="Gene3D" id="3.40.50.2000">
    <property type="entry name" value="Glycogen Phosphorylase B"/>
    <property type="match status" value="1"/>
</dbReference>
<organism evidence="2 3">
    <name type="scientific">Lysobacter niastensis</name>
    <dbReference type="NCBI Taxonomy" id="380629"/>
    <lineage>
        <taxon>Bacteria</taxon>
        <taxon>Pseudomonadati</taxon>
        <taxon>Pseudomonadota</taxon>
        <taxon>Gammaproteobacteria</taxon>
        <taxon>Lysobacterales</taxon>
        <taxon>Lysobacteraceae</taxon>
        <taxon>Lysobacter</taxon>
    </lineage>
</organism>
<dbReference type="CDD" id="cd03801">
    <property type="entry name" value="GT4_PimA-like"/>
    <property type="match status" value="1"/>
</dbReference>
<dbReference type="SUPFAM" id="SSF53756">
    <property type="entry name" value="UDP-Glycosyltransferase/glycogen phosphorylase"/>
    <property type="match status" value="1"/>
</dbReference>
<dbReference type="Pfam" id="PF00535">
    <property type="entry name" value="Glycos_transf_2"/>
    <property type="match status" value="1"/>
</dbReference>
<feature type="domain" description="Glycosyltransferase 2-like" evidence="1">
    <location>
        <begin position="75"/>
        <end position="197"/>
    </location>
</feature>
<evidence type="ECO:0000259" key="1">
    <source>
        <dbReference type="Pfam" id="PF00535"/>
    </source>
</evidence>
<dbReference type="EMBL" id="JADLZT010000010">
    <property type="protein sequence ID" value="MBF6025653.1"/>
    <property type="molecule type" value="Genomic_DNA"/>
</dbReference>
<dbReference type="Proteomes" id="UP001429984">
    <property type="component" value="Unassembled WGS sequence"/>
</dbReference>
<keyword evidence="3" id="KW-1185">Reference proteome</keyword>
<comment type="caution">
    <text evidence="2">The sequence shown here is derived from an EMBL/GenBank/DDBJ whole genome shotgun (WGS) entry which is preliminary data.</text>
</comment>
<dbReference type="InterPro" id="IPR029044">
    <property type="entry name" value="Nucleotide-diphossugar_trans"/>
</dbReference>